<accession>F7PHF2</accession>
<evidence type="ECO:0000313" key="1">
    <source>
        <dbReference type="EMBL" id="CCQ35045.1"/>
    </source>
</evidence>
<evidence type="ECO:0000313" key="2">
    <source>
        <dbReference type="EMBL" id="ERJ04641.1"/>
    </source>
</evidence>
<proteinExistence type="predicted"/>
<evidence type="ECO:0000313" key="3">
    <source>
        <dbReference type="Proteomes" id="UP000003861"/>
    </source>
</evidence>
<organism evidence="2 3">
    <name type="scientific">Halorhabdus tiamatea SARL4B</name>
    <dbReference type="NCBI Taxonomy" id="1033806"/>
    <lineage>
        <taxon>Archaea</taxon>
        <taxon>Methanobacteriati</taxon>
        <taxon>Methanobacteriota</taxon>
        <taxon>Stenosarchaea group</taxon>
        <taxon>Halobacteria</taxon>
        <taxon>Halobacteriales</taxon>
        <taxon>Haloarculaceae</taxon>
        <taxon>Halorhabdus</taxon>
    </lineage>
</organism>
<keyword evidence="4" id="KW-1185">Reference proteome</keyword>
<dbReference type="HOGENOM" id="CLU_2893171_0_0_2"/>
<reference evidence="2 3" key="1">
    <citation type="journal article" date="2011" name="J. Bacteriol.">
        <title>Genome sequence of Halorhabdus tiamatea, the first archaeon isolated from a deep-sea anoxic brine lake.</title>
        <authorList>
            <person name="Antunes A."/>
            <person name="Alam I."/>
            <person name="Bajic V.B."/>
            <person name="Stingl U."/>
        </authorList>
    </citation>
    <scope>NUCLEOTIDE SEQUENCE [LARGE SCALE GENOMIC DNA]</scope>
    <source>
        <strain evidence="2 3">SARL4B</strain>
    </source>
</reference>
<sequence length="62" mass="7059">MTIEGGNAAIRNYHKHNDEHHVFEIQDGAWKITYVGEYEYADHYWARLPTGTGAFGMRSASS</sequence>
<dbReference type="Proteomes" id="UP000015381">
    <property type="component" value="Plasmid pHTIA"/>
</dbReference>
<protein>
    <submittedName>
        <fullName evidence="2">Uncharacterized protein</fullName>
    </submittedName>
</protein>
<dbReference type="EMBL" id="AFNT02000065">
    <property type="protein sequence ID" value="ERJ04641.1"/>
    <property type="molecule type" value="Genomic_DNA"/>
</dbReference>
<dbReference type="AlphaFoldDB" id="F7PHF2"/>
<dbReference type="RefSeq" id="WP_008524828.1">
    <property type="nucleotide sequence ID" value="NC_021913.1"/>
</dbReference>
<evidence type="ECO:0000313" key="4">
    <source>
        <dbReference type="Proteomes" id="UP000015381"/>
    </source>
</evidence>
<gene>
    <name evidence="2" type="ORF">HLRTI_003392</name>
    <name evidence="1" type="ORF">HTIA_p2943</name>
</gene>
<dbReference type="Proteomes" id="UP000003861">
    <property type="component" value="Unassembled WGS sequence"/>
</dbReference>
<geneLocation type="plasmid" evidence="1 4">
    <name>pHTIA</name>
</geneLocation>
<name>F7PHF2_9EURY</name>
<keyword evidence="1" id="KW-0614">Plasmid</keyword>
<dbReference type="EMBL" id="HF571521">
    <property type="protein sequence ID" value="CCQ35045.1"/>
    <property type="molecule type" value="Genomic_DNA"/>
</dbReference>
<dbReference type="KEGG" id="hti:HTIA_p2943"/>
<reference evidence="2 3" key="2">
    <citation type="journal article" date="2013" name="PLoS ONE">
        <title>INDIGO - INtegrated Data Warehouse of MIcrobial GenOmes with Examples from the Red Sea Extremophiles.</title>
        <authorList>
            <person name="Alam I."/>
            <person name="Antunes A."/>
            <person name="Kamau A.A."/>
            <person name="Ba Alawi W."/>
            <person name="Kalkatawi M."/>
            <person name="Stingl U."/>
            <person name="Bajic V.B."/>
        </authorList>
    </citation>
    <scope>NUCLEOTIDE SEQUENCE [LARGE SCALE GENOMIC DNA]</scope>
    <source>
        <strain evidence="2 3">SARL4B</strain>
    </source>
</reference>
<reference evidence="1 4" key="3">
    <citation type="journal article" date="2014" name="Environ. Microbiol.">
        <title>Halorhabdus tiamatea: proteogenomics and glycosidase activity measurements identify the first cultivated euryarchaeon from a deep-sea anoxic brine lake as potential polysaccharide degrader.</title>
        <authorList>
            <person name="Werner J."/>
            <person name="Ferrer M."/>
            <person name="Michel G."/>
            <person name="Mann A.J."/>
            <person name="Huang S."/>
            <person name="Juarez S."/>
            <person name="Ciordia S."/>
            <person name="Albar J.P."/>
            <person name="Alcaide M."/>
            <person name="La Cono V."/>
            <person name="Yakimov M.M."/>
            <person name="Antunes A."/>
            <person name="Taborda M."/>
            <person name="Da Costa M.S."/>
            <person name="Amann R.I."/>
            <person name="Gloeckner F.O."/>
            <person name="Golyshina O.V."/>
            <person name="Golyshin P.N."/>
            <person name="Teeling H."/>
        </authorList>
    </citation>
    <scope>NUCLEOTIDE SEQUENCE [LARGE SCALE GENOMIC DNA]</scope>
    <source>
        <strain evidence="4">SARL4B</strain>
        <strain evidence="1">Type strain: SARL4B</strain>
        <plasmid evidence="1">pHTIA</plasmid>
    </source>
</reference>
<dbReference type="GeneID" id="71203518"/>